<sequence>MQKAPGKPGAFCIWADYQAFFPPGASGAHRNEALQHQFSHIIEIQCLDDAFTRQPILKSCCQHFDPRTV</sequence>
<gene>
    <name evidence="2" type="ORF">CH238_09980</name>
    <name evidence="1" type="ORF">CLOLEP_00721</name>
</gene>
<organism evidence="1 3">
    <name type="scientific">[Clostridium] leptum DSM 753</name>
    <dbReference type="NCBI Taxonomy" id="428125"/>
    <lineage>
        <taxon>Bacteria</taxon>
        <taxon>Bacillati</taxon>
        <taxon>Bacillota</taxon>
        <taxon>Clostridia</taxon>
        <taxon>Eubacteriales</taxon>
        <taxon>Oscillospiraceae</taxon>
        <taxon>Oscillospiraceae incertae sedis</taxon>
    </lineage>
</organism>
<protein>
    <submittedName>
        <fullName evidence="1">Uncharacterized protein</fullName>
    </submittedName>
</protein>
<dbReference type="AlphaFoldDB" id="A7VQ94"/>
<reference evidence="2 4" key="3">
    <citation type="submission" date="2017-07" db="EMBL/GenBank/DDBJ databases">
        <title>Prevalence of linear plasmids in Cutibacterium (Propionibacterium) acnes isolates obtained from prostatic tissue.</title>
        <authorList>
            <person name="Davidsson S."/>
            <person name="Carlsson J."/>
            <person name="Molling P."/>
            <person name="Andren O."/>
            <person name="Andersson S.-O."/>
            <person name="Brzuszkiewicz E."/>
            <person name="Poehlein A."/>
            <person name="Al-Zeer M."/>
            <person name="Brinkmann V."/>
            <person name="Scavenius C."/>
            <person name="Nazipi S."/>
            <person name="Soderquist B."/>
            <person name="Bruggemann H."/>
        </authorList>
    </citation>
    <scope>NUCLEOTIDE SEQUENCE [LARGE SCALE GENOMIC DNA]</scope>
    <source>
        <strain evidence="2 4">DSM 753</strain>
    </source>
</reference>
<proteinExistence type="predicted"/>
<accession>A7VQ94</accession>
<dbReference type="EMBL" id="ABCB02000014">
    <property type="protein sequence ID" value="EDO62599.1"/>
    <property type="molecule type" value="Genomic_DNA"/>
</dbReference>
<keyword evidence="4" id="KW-1185">Reference proteome</keyword>
<evidence type="ECO:0000313" key="4">
    <source>
        <dbReference type="Proteomes" id="UP000220611"/>
    </source>
</evidence>
<reference evidence="1 3" key="2">
    <citation type="submission" date="2007-08" db="EMBL/GenBank/DDBJ databases">
        <authorList>
            <person name="Fulton L."/>
            <person name="Clifton S."/>
            <person name="Fulton B."/>
            <person name="Xu J."/>
            <person name="Minx P."/>
            <person name="Pepin K.H."/>
            <person name="Johnson M."/>
            <person name="Thiruvilangam P."/>
            <person name="Bhonagiri V."/>
            <person name="Nash W.E."/>
            <person name="Wang C."/>
            <person name="Mardis E.R."/>
            <person name="Wilson R.K."/>
        </authorList>
    </citation>
    <scope>NUCLEOTIDE SEQUENCE [LARGE SCALE GENOMIC DNA]</scope>
    <source>
        <strain evidence="1 3">DSM 753</strain>
    </source>
</reference>
<dbReference type="EMBL" id="NOXF01000007">
    <property type="protein sequence ID" value="PEQ24204.1"/>
    <property type="molecule type" value="Genomic_DNA"/>
</dbReference>
<name>A7VQ94_9FIRM</name>
<evidence type="ECO:0000313" key="2">
    <source>
        <dbReference type="EMBL" id="PEQ24204.1"/>
    </source>
</evidence>
<comment type="caution">
    <text evidence="1">The sequence shown here is derived from an EMBL/GenBank/DDBJ whole genome shotgun (WGS) entry which is preliminary data.</text>
</comment>
<evidence type="ECO:0000313" key="3">
    <source>
        <dbReference type="Proteomes" id="UP000003490"/>
    </source>
</evidence>
<dbReference type="Proteomes" id="UP000220611">
    <property type="component" value="Unassembled WGS sequence"/>
</dbReference>
<dbReference type="Proteomes" id="UP000003490">
    <property type="component" value="Unassembled WGS sequence"/>
</dbReference>
<dbReference type="HOGENOM" id="CLU_2768514_0_0_9"/>
<reference evidence="1 3" key="1">
    <citation type="submission" date="2007-08" db="EMBL/GenBank/DDBJ databases">
        <title>Draft genome sequence of Clostridium leptum (DSM 753).</title>
        <authorList>
            <person name="Sudarsanam P."/>
            <person name="Ley R."/>
            <person name="Guruge J."/>
            <person name="Turnbaugh P.J."/>
            <person name="Mahowald M."/>
            <person name="Liep D."/>
            <person name="Gordon J."/>
        </authorList>
    </citation>
    <scope>NUCLEOTIDE SEQUENCE [LARGE SCALE GENOMIC DNA]</scope>
    <source>
        <strain evidence="1 3">DSM 753</strain>
    </source>
</reference>
<evidence type="ECO:0000313" key="1">
    <source>
        <dbReference type="EMBL" id="EDO62599.1"/>
    </source>
</evidence>